<organism evidence="1 2">
    <name type="scientific">Lancefieldella rimae</name>
    <dbReference type="NCBI Taxonomy" id="1383"/>
    <lineage>
        <taxon>Bacteria</taxon>
        <taxon>Bacillati</taxon>
        <taxon>Actinomycetota</taxon>
        <taxon>Coriobacteriia</taxon>
        <taxon>Coriobacteriales</taxon>
        <taxon>Atopobiaceae</taxon>
        <taxon>Lancefieldella</taxon>
    </lineage>
</organism>
<protein>
    <submittedName>
        <fullName evidence="1">DUF3006 domain-containing protein</fullName>
    </submittedName>
</protein>
<name>A0A930YMM7_9ACTN</name>
<accession>A0A930YMM7</accession>
<comment type="caution">
    <text evidence="1">The sequence shown here is derived from an EMBL/GenBank/DDBJ whole genome shotgun (WGS) entry which is preliminary data.</text>
</comment>
<dbReference type="AlphaFoldDB" id="A0A930YMM7"/>
<dbReference type="Pfam" id="PF11213">
    <property type="entry name" value="DUF3006"/>
    <property type="match status" value="1"/>
</dbReference>
<dbReference type="Gene3D" id="6.20.120.50">
    <property type="match status" value="1"/>
</dbReference>
<evidence type="ECO:0000313" key="2">
    <source>
        <dbReference type="Proteomes" id="UP000698335"/>
    </source>
</evidence>
<dbReference type="EMBL" id="JABZGW010000002">
    <property type="protein sequence ID" value="MBF4807108.1"/>
    <property type="molecule type" value="Genomic_DNA"/>
</dbReference>
<evidence type="ECO:0000313" key="1">
    <source>
        <dbReference type="EMBL" id="MBF4807108.1"/>
    </source>
</evidence>
<dbReference type="InterPro" id="IPR021377">
    <property type="entry name" value="DUF3006"/>
</dbReference>
<gene>
    <name evidence="1" type="ORF">HXK26_00160</name>
</gene>
<dbReference type="Proteomes" id="UP000698335">
    <property type="component" value="Unassembled WGS sequence"/>
</dbReference>
<proteinExistence type="predicted"/>
<reference evidence="1" key="1">
    <citation type="submission" date="2020-04" db="EMBL/GenBank/DDBJ databases">
        <title>Deep metagenomics examines the oral microbiome during advanced dental caries in children, revealing novel taxa and co-occurrences with host molecules.</title>
        <authorList>
            <person name="Baker J.L."/>
            <person name="Morton J.T."/>
            <person name="Dinis M."/>
            <person name="Alvarez R."/>
            <person name="Tran N.C."/>
            <person name="Knight R."/>
            <person name="Edlund A."/>
        </authorList>
    </citation>
    <scope>NUCLEOTIDE SEQUENCE</scope>
    <source>
        <strain evidence="1">JCVI_38_bin.5</strain>
    </source>
</reference>
<sequence>MTAIVDRIEDNNIAVLEINGGEKFLDVPLSELPEGTSQGDVLTGEEGNWQRDTEATNKRTLEILSLFNKLFKKD</sequence>